<proteinExistence type="predicted"/>
<dbReference type="RefSeq" id="YP_009393502.1">
    <property type="nucleotide sequence ID" value="NC_035268.1"/>
</dbReference>
<organism evidence="1">
    <name type="scientific">Bostrychia simpliciuscula</name>
    <dbReference type="NCBI Taxonomy" id="324754"/>
    <lineage>
        <taxon>Eukaryota</taxon>
        <taxon>Rhodophyta</taxon>
        <taxon>Florideophyceae</taxon>
        <taxon>Rhodymeniophycidae</taxon>
        <taxon>Ceramiales</taxon>
        <taxon>Rhodomelaceae</taxon>
        <taxon>Bostrychia</taxon>
    </lineage>
</organism>
<dbReference type="EMBL" id="MF101421">
    <property type="protein sequence ID" value="ARW62064.1"/>
    <property type="molecule type" value="Genomic_DNA"/>
</dbReference>
<reference evidence="1" key="1">
    <citation type="journal article" date="2017" name="J. Phycol.">
        <title>Analysis of chloroplast genomes and a supermatrix inform reclassification of the Rhodomelaceae (Rhodophyta).</title>
        <authorList>
            <person name="Diaz-Tapia P."/>
            <person name="Maggs C.A."/>
            <person name="West J.A."/>
            <person name="Verbruggen H."/>
        </authorList>
    </citation>
    <scope>NUCLEOTIDE SEQUENCE</scope>
    <source>
        <strain evidence="1">JW3897</strain>
    </source>
</reference>
<evidence type="ECO:0000313" key="1">
    <source>
        <dbReference type="EMBL" id="ARW62064.1"/>
    </source>
</evidence>
<sequence>MYDILVNYIFYVSESLTVLNHEYNPLVNLNIYMP</sequence>
<dbReference type="AlphaFoldDB" id="A0A1Z1M8H8"/>
<gene>
    <name evidence="1" type="primary">orf34b</name>
</gene>
<name>A0A1Z1M8H8_9FLOR</name>
<protein>
    <submittedName>
        <fullName evidence="1">Uncharacterized protein</fullName>
    </submittedName>
</protein>
<dbReference type="GeneID" id="33355209"/>
<geneLocation type="chloroplast" evidence="1"/>
<keyword evidence="1" id="KW-0934">Plastid</keyword>
<accession>A0A1Z1M8H8</accession>
<keyword evidence="1" id="KW-0150">Chloroplast</keyword>